<accession>A0A4V3SFR3</accession>
<proteinExistence type="predicted"/>
<keyword evidence="1" id="KW-1133">Transmembrane helix</keyword>
<dbReference type="EMBL" id="SJOL01006087">
    <property type="protein sequence ID" value="TGZ69364.1"/>
    <property type="molecule type" value="Genomic_DNA"/>
</dbReference>
<keyword evidence="1" id="KW-0472">Membrane</keyword>
<feature type="transmembrane region" description="Helical" evidence="1">
    <location>
        <begin position="97"/>
        <end position="122"/>
    </location>
</feature>
<dbReference type="AlphaFoldDB" id="A0A4V3SFR3"/>
<protein>
    <submittedName>
        <fullName evidence="2">Uncharacterized protein</fullName>
    </submittedName>
</protein>
<evidence type="ECO:0000256" key="1">
    <source>
        <dbReference type="SAM" id="Phobius"/>
    </source>
</evidence>
<evidence type="ECO:0000313" key="2">
    <source>
        <dbReference type="EMBL" id="TGZ69364.1"/>
    </source>
</evidence>
<keyword evidence="3" id="KW-1185">Reference proteome</keyword>
<organism evidence="2 3">
    <name type="scientific">Opisthorchis felineus</name>
    <dbReference type="NCBI Taxonomy" id="147828"/>
    <lineage>
        <taxon>Eukaryota</taxon>
        <taxon>Metazoa</taxon>
        <taxon>Spiralia</taxon>
        <taxon>Lophotrochozoa</taxon>
        <taxon>Platyhelminthes</taxon>
        <taxon>Trematoda</taxon>
        <taxon>Digenea</taxon>
        <taxon>Opisthorchiida</taxon>
        <taxon>Opisthorchiata</taxon>
        <taxon>Opisthorchiidae</taxon>
        <taxon>Opisthorchis</taxon>
    </lineage>
</organism>
<keyword evidence="1" id="KW-0812">Transmembrane</keyword>
<comment type="caution">
    <text evidence="2">The sequence shown here is derived from an EMBL/GenBank/DDBJ whole genome shotgun (WGS) entry which is preliminary data.</text>
</comment>
<name>A0A4V3SFR3_OPIFE</name>
<dbReference type="Proteomes" id="UP000308267">
    <property type="component" value="Unassembled WGS sequence"/>
</dbReference>
<gene>
    <name evidence="2" type="ORF">CRM22_003785</name>
</gene>
<evidence type="ECO:0000313" key="3">
    <source>
        <dbReference type="Proteomes" id="UP000308267"/>
    </source>
</evidence>
<sequence>MQPRRQMCDTQWTFSRILLFNSIATSLAFPTRYIPACACNTLNYVRTILRMICEFYPTRFNMVTLFTSFCYHTSLNFRLNFGVNYIKIILTYVPFESLFLVCCCCLVEIAQATLICFFLCACLKDIHLLDILSFCCRILLTTASCTRFLVTLFFEKCLESPSTEVAFVRT</sequence>
<reference evidence="2 3" key="1">
    <citation type="journal article" date="2019" name="BMC Genomics">
        <title>New insights from Opisthorchis felineus genome: update on genomics of the epidemiologically important liver flukes.</title>
        <authorList>
            <person name="Ershov N.I."/>
            <person name="Mordvinov V.A."/>
            <person name="Prokhortchouk E.B."/>
            <person name="Pakharukova M.Y."/>
            <person name="Gunbin K.V."/>
            <person name="Ustyantsev K."/>
            <person name="Genaev M.A."/>
            <person name="Blinov A.G."/>
            <person name="Mazur A."/>
            <person name="Boulygina E."/>
            <person name="Tsygankova S."/>
            <person name="Khrameeva E."/>
            <person name="Chekanov N."/>
            <person name="Fan G."/>
            <person name="Xiao A."/>
            <person name="Zhang H."/>
            <person name="Xu X."/>
            <person name="Yang H."/>
            <person name="Solovyev V."/>
            <person name="Lee S.M."/>
            <person name="Liu X."/>
            <person name="Afonnikov D.A."/>
            <person name="Skryabin K.G."/>
        </authorList>
    </citation>
    <scope>NUCLEOTIDE SEQUENCE [LARGE SCALE GENOMIC DNA]</scope>
    <source>
        <strain evidence="2">AK-0245</strain>
        <tissue evidence="2">Whole organism</tissue>
    </source>
</reference>